<gene>
    <name evidence="2" type="ORF">BO222_09255</name>
</gene>
<dbReference type="OrthoDB" id="1644331at2"/>
<sequence length="286" mass="33868">MTLDLDDLIDAMMNSQQGVDYYLNTKTGEIIMRSEYLPISELNDIENELDENWDFILEIPDQREVGGLSINRKFIWNLPDGKAKDALNTALNGKGAYRRFKDAAKNYGLLDRWFEFEDDYYTEYARNWCKDNEVAFTEVPKIVYRHATRRDLKTLIDLKKKELGIQEDSLDFELERYFSNQMRMGNLYQIFAWWKMKIVATGAVVWNFYPPTLEQPNGRKGLLVNFWCEEEMKDKGYLEEITKRLIEETKARNISEIVAQSNQNELLEKCGFEKLDNSWVRKIRLK</sequence>
<dbReference type="AlphaFoldDB" id="A0A1U7NEH8"/>
<protein>
    <recommendedName>
        <fullName evidence="1">N-acetyltransferase domain-containing protein</fullName>
    </recommendedName>
</protein>
<dbReference type="EMBL" id="MPJW01000184">
    <property type="protein sequence ID" value="OLU37977.1"/>
    <property type="molecule type" value="Genomic_DNA"/>
</dbReference>
<dbReference type="Pfam" id="PF03682">
    <property type="entry name" value="UPF0158"/>
    <property type="match status" value="1"/>
</dbReference>
<dbReference type="InterPro" id="IPR005361">
    <property type="entry name" value="UPF0158"/>
</dbReference>
<dbReference type="InterPro" id="IPR000182">
    <property type="entry name" value="GNAT_dom"/>
</dbReference>
<dbReference type="GeneID" id="82203350"/>
<name>A0A1U7NEH8_9FIRM</name>
<evidence type="ECO:0000259" key="1">
    <source>
        <dbReference type="PROSITE" id="PS51186"/>
    </source>
</evidence>
<proteinExistence type="predicted"/>
<comment type="caution">
    <text evidence="2">The sequence shown here is derived from an EMBL/GenBank/DDBJ whole genome shotgun (WGS) entry which is preliminary data.</text>
</comment>
<evidence type="ECO:0000313" key="2">
    <source>
        <dbReference type="EMBL" id="OLU37977.1"/>
    </source>
</evidence>
<dbReference type="Proteomes" id="UP000186341">
    <property type="component" value="Unassembled WGS sequence"/>
</dbReference>
<dbReference type="GO" id="GO:0016747">
    <property type="term" value="F:acyltransferase activity, transferring groups other than amino-acyl groups"/>
    <property type="evidence" value="ECO:0007669"/>
    <property type="project" value="InterPro"/>
</dbReference>
<dbReference type="SUPFAM" id="SSF55729">
    <property type="entry name" value="Acyl-CoA N-acyltransferases (Nat)"/>
    <property type="match status" value="1"/>
</dbReference>
<dbReference type="InterPro" id="IPR016181">
    <property type="entry name" value="Acyl_CoA_acyltransferase"/>
</dbReference>
<organism evidence="2 3">
    <name type="scientific">Ileibacterium valens</name>
    <dbReference type="NCBI Taxonomy" id="1862668"/>
    <lineage>
        <taxon>Bacteria</taxon>
        <taxon>Bacillati</taxon>
        <taxon>Bacillota</taxon>
        <taxon>Erysipelotrichia</taxon>
        <taxon>Erysipelotrichales</taxon>
        <taxon>Erysipelotrichaceae</taxon>
        <taxon>Ileibacterium</taxon>
    </lineage>
</organism>
<dbReference type="RefSeq" id="WP_075820453.1">
    <property type="nucleotide sequence ID" value="NZ_CAJUTZ010000035.1"/>
</dbReference>
<feature type="domain" description="N-acetyltransferase" evidence="1">
    <location>
        <begin position="142"/>
        <end position="286"/>
    </location>
</feature>
<evidence type="ECO:0000313" key="3">
    <source>
        <dbReference type="Proteomes" id="UP000186341"/>
    </source>
</evidence>
<keyword evidence="3" id="KW-1185">Reference proteome</keyword>
<accession>A0A1U7NEH8</accession>
<reference evidence="2 3" key="1">
    <citation type="submission" date="2016-11" db="EMBL/GenBank/DDBJ databases">
        <title>Description of two novel members of the family Erysipelotrichaceae: Ileibacterium lipovorans gen. nov., sp. nov. and Dubosiella newyorkensis, gen. nov., sp. nov.</title>
        <authorList>
            <person name="Cox L.M."/>
            <person name="Sohn J."/>
            <person name="Tyrrell K.L."/>
            <person name="Citron D.M."/>
            <person name="Lawson P.A."/>
            <person name="Patel N.B."/>
            <person name="Iizumi T."/>
            <person name="Perez-Perez G.I."/>
            <person name="Goldstein E.J."/>
            <person name="Blaser M.J."/>
        </authorList>
    </citation>
    <scope>NUCLEOTIDE SEQUENCE [LARGE SCALE GENOMIC DNA]</scope>
    <source>
        <strain evidence="2 3">NYU-BL-A3</strain>
    </source>
</reference>
<dbReference type="Gene3D" id="3.40.630.30">
    <property type="match status" value="1"/>
</dbReference>
<dbReference type="PROSITE" id="PS51186">
    <property type="entry name" value="GNAT"/>
    <property type="match status" value="1"/>
</dbReference>